<feature type="binding site" evidence="9">
    <location>
        <position position="228"/>
    </location>
    <ligand>
        <name>Mg(2+)</name>
        <dbReference type="ChEBI" id="CHEBI:18420"/>
        <label>2</label>
    </ligand>
</feature>
<dbReference type="AlphaFoldDB" id="A0A7C4QQH8"/>
<feature type="binding site" evidence="9">
    <location>
        <position position="169"/>
    </location>
    <ligand>
        <name>anthranilate</name>
        <dbReference type="ChEBI" id="CHEBI:16567"/>
        <label>2</label>
    </ligand>
</feature>
<feature type="binding site" evidence="9">
    <location>
        <begin position="111"/>
        <end position="119"/>
    </location>
    <ligand>
        <name>5-phospho-alpha-D-ribose 1-diphosphate</name>
        <dbReference type="ChEBI" id="CHEBI:58017"/>
    </ligand>
</feature>
<keyword evidence="4 9" id="KW-0808">Transferase</keyword>
<comment type="catalytic activity">
    <reaction evidence="7 9">
        <text>N-(5-phospho-beta-D-ribosyl)anthranilate + diphosphate = 5-phospho-alpha-D-ribose 1-diphosphate + anthranilate</text>
        <dbReference type="Rhea" id="RHEA:11768"/>
        <dbReference type="ChEBI" id="CHEBI:16567"/>
        <dbReference type="ChEBI" id="CHEBI:18277"/>
        <dbReference type="ChEBI" id="CHEBI:33019"/>
        <dbReference type="ChEBI" id="CHEBI:58017"/>
        <dbReference type="EC" id="2.4.2.18"/>
    </reaction>
</comment>
<comment type="cofactor">
    <cofactor evidence="9">
        <name>Mg(2+)</name>
        <dbReference type="ChEBI" id="CHEBI:18420"/>
    </cofactor>
    <text evidence="9">Binds 2 magnesium ions per monomer.</text>
</comment>
<comment type="similarity">
    <text evidence="9">Belongs to the anthranilate phosphoribosyltransferase family.</text>
</comment>
<dbReference type="GO" id="GO:0004048">
    <property type="term" value="F:anthranilate phosphoribosyltransferase activity"/>
    <property type="evidence" value="ECO:0007669"/>
    <property type="project" value="UniProtKB-UniRule"/>
</dbReference>
<feature type="binding site" evidence="9">
    <location>
        <position position="95"/>
    </location>
    <ligand>
        <name>Mg(2+)</name>
        <dbReference type="ChEBI" id="CHEBI:18420"/>
        <label>1</label>
    </ligand>
</feature>
<feature type="binding site" evidence="9">
    <location>
        <position position="83"/>
    </location>
    <ligand>
        <name>5-phospho-alpha-D-ribose 1-diphosphate</name>
        <dbReference type="ChEBI" id="CHEBI:58017"/>
    </ligand>
</feature>
<feature type="binding site" evidence="9">
    <location>
        <begin position="86"/>
        <end position="87"/>
    </location>
    <ligand>
        <name>5-phospho-alpha-D-ribose 1-diphosphate</name>
        <dbReference type="ChEBI" id="CHEBI:58017"/>
    </ligand>
</feature>
<feature type="binding site" evidence="9">
    <location>
        <position position="123"/>
    </location>
    <ligand>
        <name>5-phospho-alpha-D-ribose 1-diphosphate</name>
        <dbReference type="ChEBI" id="CHEBI:58017"/>
    </ligand>
</feature>
<comment type="function">
    <text evidence="9">Catalyzes the transfer of the phosphoribosyl group of 5-phosphorylribose-1-pyrophosphate (PRPP) to anthranilate to yield N-(5'-phosphoribosyl)-anthranilate (PRA).</text>
</comment>
<gene>
    <name evidence="9 12" type="primary">trpD</name>
    <name evidence="12" type="ORF">ENS64_13530</name>
</gene>
<feature type="binding site" evidence="9">
    <location>
        <position position="91"/>
    </location>
    <ligand>
        <name>5-phospho-alpha-D-ribose 1-diphosphate</name>
        <dbReference type="ChEBI" id="CHEBI:58017"/>
    </ligand>
</feature>
<dbReference type="InterPro" id="IPR035902">
    <property type="entry name" value="Nuc_phospho_transferase"/>
</dbReference>
<feature type="domain" description="Glycosyl transferase family 3 N-terminal" evidence="11">
    <location>
        <begin position="8"/>
        <end position="68"/>
    </location>
</feature>
<evidence type="ECO:0000256" key="3">
    <source>
        <dbReference type="ARBA" id="ARBA00022676"/>
    </source>
</evidence>
<dbReference type="NCBIfam" id="TIGR01245">
    <property type="entry name" value="trpD"/>
    <property type="match status" value="1"/>
</dbReference>
<reference evidence="12" key="1">
    <citation type="journal article" date="2020" name="mSystems">
        <title>Genome- and Community-Level Interaction Insights into Carbon Utilization and Element Cycling Functions of Hydrothermarchaeota in Hydrothermal Sediment.</title>
        <authorList>
            <person name="Zhou Z."/>
            <person name="Liu Y."/>
            <person name="Xu W."/>
            <person name="Pan J."/>
            <person name="Luo Z.H."/>
            <person name="Li M."/>
        </authorList>
    </citation>
    <scope>NUCLEOTIDE SEQUENCE [LARGE SCALE GENOMIC DNA]</scope>
    <source>
        <strain evidence="12">SpSt-508</strain>
    </source>
</reference>
<dbReference type="EMBL" id="DSVQ01000016">
    <property type="protein sequence ID" value="HGT40264.1"/>
    <property type="molecule type" value="Genomic_DNA"/>
</dbReference>
<keyword evidence="9" id="KW-0460">Magnesium</keyword>
<dbReference type="SUPFAM" id="SSF47648">
    <property type="entry name" value="Nucleoside phosphorylase/phosphoribosyltransferase N-terminal domain"/>
    <property type="match status" value="1"/>
</dbReference>
<evidence type="ECO:0000256" key="1">
    <source>
        <dbReference type="ARBA" id="ARBA00004907"/>
    </source>
</evidence>
<feature type="domain" description="Glycosyl transferase family 3" evidence="10">
    <location>
        <begin position="76"/>
        <end position="326"/>
    </location>
</feature>
<dbReference type="PANTHER" id="PTHR43285:SF2">
    <property type="entry name" value="ANTHRANILATE PHOSPHORIBOSYLTRANSFERASE"/>
    <property type="match status" value="1"/>
</dbReference>
<proteinExistence type="inferred from homology"/>
<evidence type="ECO:0000256" key="4">
    <source>
        <dbReference type="ARBA" id="ARBA00022679"/>
    </source>
</evidence>
<keyword evidence="5 9" id="KW-0822">Tryptophan biosynthesis</keyword>
<keyword evidence="9" id="KW-0479">Metal-binding</keyword>
<comment type="caution">
    <text evidence="9">Lacks conserved residue(s) required for the propagation of feature annotation.</text>
</comment>
<comment type="subunit">
    <text evidence="9">Homodimer.</text>
</comment>
<dbReference type="Pfam" id="PF02885">
    <property type="entry name" value="Glycos_trans_3N"/>
    <property type="match status" value="1"/>
</dbReference>
<dbReference type="InterPro" id="IPR017459">
    <property type="entry name" value="Glycosyl_Trfase_fam3_N_dom"/>
</dbReference>
<evidence type="ECO:0000256" key="2">
    <source>
        <dbReference type="ARBA" id="ARBA00022605"/>
    </source>
</evidence>
<dbReference type="InterPro" id="IPR005940">
    <property type="entry name" value="Anthranilate_Pribosyl_Tfrase"/>
</dbReference>
<dbReference type="EC" id="2.4.2.18" evidence="9"/>
<feature type="binding site" evidence="9">
    <location>
        <position position="114"/>
    </location>
    <ligand>
        <name>anthranilate</name>
        <dbReference type="ChEBI" id="CHEBI:16567"/>
        <label>1</label>
    </ligand>
</feature>
<keyword evidence="2 9" id="KW-0028">Amino-acid biosynthesis</keyword>
<evidence type="ECO:0000256" key="5">
    <source>
        <dbReference type="ARBA" id="ARBA00022822"/>
    </source>
</evidence>
<evidence type="ECO:0000259" key="11">
    <source>
        <dbReference type="Pfam" id="PF02885"/>
    </source>
</evidence>
<dbReference type="Pfam" id="PF00591">
    <property type="entry name" value="Glycos_transf_3"/>
    <property type="match status" value="1"/>
</dbReference>
<dbReference type="GO" id="GO:0000162">
    <property type="term" value="P:L-tryptophan biosynthetic process"/>
    <property type="evidence" value="ECO:0007669"/>
    <property type="project" value="UniProtKB-UniRule"/>
</dbReference>
<dbReference type="UniPathway" id="UPA00035">
    <property type="reaction ID" value="UER00041"/>
</dbReference>
<accession>A0A7C4QQH8</accession>
<feature type="binding site" evidence="9">
    <location>
        <position position="229"/>
    </location>
    <ligand>
        <name>Mg(2+)</name>
        <dbReference type="ChEBI" id="CHEBI:18420"/>
        <label>1</label>
    </ligand>
</feature>
<dbReference type="FunFam" id="3.40.1030.10:FF:000002">
    <property type="entry name" value="Anthranilate phosphoribosyltransferase"/>
    <property type="match status" value="1"/>
</dbReference>
<evidence type="ECO:0000256" key="6">
    <source>
        <dbReference type="ARBA" id="ARBA00023141"/>
    </source>
</evidence>
<evidence type="ECO:0000256" key="9">
    <source>
        <dbReference type="HAMAP-Rule" id="MF_00211"/>
    </source>
</evidence>
<comment type="pathway">
    <text evidence="1 9">Amino-acid biosynthesis; L-tryptophan biosynthesis; L-tryptophan from chorismate: step 2/5.</text>
</comment>
<evidence type="ECO:0000256" key="7">
    <source>
        <dbReference type="ARBA" id="ARBA00052328"/>
    </source>
</evidence>
<comment type="similarity">
    <text evidence="8">In the C-terminal section; belongs to the anthranilate phosphoribosyltransferase family.</text>
</comment>
<evidence type="ECO:0000259" key="10">
    <source>
        <dbReference type="Pfam" id="PF00591"/>
    </source>
</evidence>
<evidence type="ECO:0000256" key="8">
    <source>
        <dbReference type="ARBA" id="ARBA00061188"/>
    </source>
</evidence>
<dbReference type="Gene3D" id="1.20.970.10">
    <property type="entry name" value="Transferase, Pyrimidine Nucleoside Phosphorylase, Chain C"/>
    <property type="match status" value="1"/>
</dbReference>
<keyword evidence="6 9" id="KW-0057">Aromatic amino acid biosynthesis</keyword>
<dbReference type="SUPFAM" id="SSF52418">
    <property type="entry name" value="Nucleoside phosphorylase/phosphoribosyltransferase catalytic domain"/>
    <property type="match status" value="1"/>
</dbReference>
<name>A0A7C4QQH8_9PLAN</name>
<dbReference type="GO" id="GO:0000287">
    <property type="term" value="F:magnesium ion binding"/>
    <property type="evidence" value="ECO:0007669"/>
    <property type="project" value="UniProtKB-UniRule"/>
</dbReference>
<evidence type="ECO:0000313" key="12">
    <source>
        <dbReference type="EMBL" id="HGT40264.1"/>
    </source>
</evidence>
<sequence length="346" mass="36105">MHPDLAAVLNAVFERRAPSAAELERAVSAMMDGVCQEAEMASVLTALRLHGETAEQLVGAARALRARAARIPTHRQGLLDTCGTGGDGLQTFNISTATALVAAAAGVPVAKHGNRSATSRSGSADVLEALDVSLALSPAQVGTCLDELGIGFCFAQSVHAAMKHVAPVRRQLGFRTIFNLLGPLTNPAGAEYQLVGASRNTLAELLAEALRQLGVRQALVVCGNDELDEVSLWGSTTVLRVRGDCLSHEVWTADDLGLPACQPADLRVHTPQESAQVIRGVLAGQQGAARDMVLANTAAAFVAAERVAHPAEGVRLAAETIDSGRAAQLLERFAARCRALTCSTVS</sequence>
<feature type="binding site" evidence="9">
    <location>
        <begin position="93"/>
        <end position="96"/>
    </location>
    <ligand>
        <name>5-phospho-alpha-D-ribose 1-diphosphate</name>
        <dbReference type="ChEBI" id="CHEBI:58017"/>
    </ligand>
</feature>
<dbReference type="HAMAP" id="MF_00211">
    <property type="entry name" value="TrpD"/>
    <property type="match status" value="1"/>
</dbReference>
<keyword evidence="3 9" id="KW-0328">Glycosyltransferase</keyword>
<comment type="caution">
    <text evidence="12">The sequence shown here is derived from an EMBL/GenBank/DDBJ whole genome shotgun (WGS) entry which is preliminary data.</text>
</comment>
<organism evidence="12">
    <name type="scientific">Schlesneria paludicola</name>
    <dbReference type="NCBI Taxonomy" id="360056"/>
    <lineage>
        <taxon>Bacteria</taxon>
        <taxon>Pseudomonadati</taxon>
        <taxon>Planctomycetota</taxon>
        <taxon>Planctomycetia</taxon>
        <taxon>Planctomycetales</taxon>
        <taxon>Planctomycetaceae</taxon>
        <taxon>Schlesneria</taxon>
    </lineage>
</organism>
<feature type="binding site" evidence="9">
    <location>
        <position position="229"/>
    </location>
    <ligand>
        <name>Mg(2+)</name>
        <dbReference type="ChEBI" id="CHEBI:18420"/>
        <label>2</label>
    </ligand>
</feature>
<feature type="binding site" evidence="9">
    <location>
        <position position="83"/>
    </location>
    <ligand>
        <name>anthranilate</name>
        <dbReference type="ChEBI" id="CHEBI:16567"/>
        <label>1</label>
    </ligand>
</feature>
<dbReference type="InterPro" id="IPR036320">
    <property type="entry name" value="Glycosyl_Trfase_fam3_N_dom_sf"/>
</dbReference>
<dbReference type="Gene3D" id="3.40.1030.10">
    <property type="entry name" value="Nucleoside phosphorylase/phosphoribosyltransferase catalytic domain"/>
    <property type="match status" value="1"/>
</dbReference>
<dbReference type="GO" id="GO:0005829">
    <property type="term" value="C:cytosol"/>
    <property type="evidence" value="ECO:0007669"/>
    <property type="project" value="TreeGrafter"/>
</dbReference>
<dbReference type="PANTHER" id="PTHR43285">
    <property type="entry name" value="ANTHRANILATE PHOSPHORIBOSYLTRANSFERASE"/>
    <property type="match status" value="1"/>
</dbReference>
<dbReference type="InterPro" id="IPR000312">
    <property type="entry name" value="Glycosyl_Trfase_fam3"/>
</dbReference>
<protein>
    <recommendedName>
        <fullName evidence="9">Anthranilate phosphoribosyltransferase</fullName>
        <ecNumber evidence="9">2.4.2.18</ecNumber>
    </recommendedName>
</protein>